<protein>
    <submittedName>
        <fullName evidence="1">Uncharacterized protein</fullName>
    </submittedName>
</protein>
<evidence type="ECO:0000313" key="1">
    <source>
        <dbReference type="EMBL" id="OGM08866.1"/>
    </source>
</evidence>
<proteinExistence type="predicted"/>
<comment type="caution">
    <text evidence="1">The sequence shown here is derived from an EMBL/GenBank/DDBJ whole genome shotgun (WGS) entry which is preliminary data.</text>
</comment>
<accession>A0A1F7X1B0</accession>
<gene>
    <name evidence="1" type="ORF">A2Z67_02555</name>
</gene>
<evidence type="ECO:0000313" key="2">
    <source>
        <dbReference type="Proteomes" id="UP000176939"/>
    </source>
</evidence>
<reference evidence="1 2" key="1">
    <citation type="journal article" date="2016" name="Nat. Commun.">
        <title>Thousands of microbial genomes shed light on interconnected biogeochemical processes in an aquifer system.</title>
        <authorList>
            <person name="Anantharaman K."/>
            <person name="Brown C.T."/>
            <person name="Hug L.A."/>
            <person name="Sharon I."/>
            <person name="Castelle C.J."/>
            <person name="Probst A.J."/>
            <person name="Thomas B.C."/>
            <person name="Singh A."/>
            <person name="Wilkins M.J."/>
            <person name="Karaoz U."/>
            <person name="Brodie E.L."/>
            <person name="Williams K.H."/>
            <person name="Hubbard S.S."/>
            <person name="Banfield J.F."/>
        </authorList>
    </citation>
    <scope>NUCLEOTIDE SEQUENCE [LARGE SCALE GENOMIC DNA]</scope>
</reference>
<sequence>MNLSEEKENMVVARKVELIPWPESQGCIGCQFAALVHQSETIGSSTYICLAKDKSKVSCDNPDSINLRNTSF</sequence>
<organism evidence="1 2">
    <name type="scientific">Candidatus Woesebacteria bacterium RBG_13_36_22</name>
    <dbReference type="NCBI Taxonomy" id="1802478"/>
    <lineage>
        <taxon>Bacteria</taxon>
        <taxon>Candidatus Woeseibacteriota</taxon>
    </lineage>
</organism>
<dbReference type="Proteomes" id="UP000176939">
    <property type="component" value="Unassembled WGS sequence"/>
</dbReference>
<dbReference type="EMBL" id="MGFQ01000035">
    <property type="protein sequence ID" value="OGM08866.1"/>
    <property type="molecule type" value="Genomic_DNA"/>
</dbReference>
<name>A0A1F7X1B0_9BACT</name>
<dbReference type="AlphaFoldDB" id="A0A1F7X1B0"/>